<sequence length="139" mass="15640">MRLLVICFSLLALACTEEEKITIDDAPLEFRLILGNWQLNGSKVSIGGPLPDDFQEISDGPIFSFELNSTYRLVSNNQHIISEGTFVYNEDSLIISPQNGEIEEESSYIVTMRENEMVLSPSGPILCIEGCLYRYIKLD</sequence>
<dbReference type="Proteomes" id="UP001255246">
    <property type="component" value="Unassembled WGS sequence"/>
</dbReference>
<gene>
    <name evidence="2" type="ORF">RM706_08600</name>
</gene>
<organism evidence="2 3">
    <name type="scientific">Croceitalea rosinachiae</name>
    <dbReference type="NCBI Taxonomy" id="3075596"/>
    <lineage>
        <taxon>Bacteria</taxon>
        <taxon>Pseudomonadati</taxon>
        <taxon>Bacteroidota</taxon>
        <taxon>Flavobacteriia</taxon>
        <taxon>Flavobacteriales</taxon>
        <taxon>Flavobacteriaceae</taxon>
        <taxon>Croceitalea</taxon>
    </lineage>
</organism>
<dbReference type="EMBL" id="JAVRHR010000002">
    <property type="protein sequence ID" value="MDT0607086.1"/>
    <property type="molecule type" value="Genomic_DNA"/>
</dbReference>
<accession>A0ABU3AA74</accession>
<proteinExistence type="predicted"/>
<reference evidence="2 3" key="1">
    <citation type="submission" date="2023-09" db="EMBL/GenBank/DDBJ databases">
        <authorList>
            <person name="Rey-Velasco X."/>
        </authorList>
    </citation>
    <scope>NUCLEOTIDE SEQUENCE [LARGE SCALE GENOMIC DNA]</scope>
    <source>
        <strain evidence="2 3">F388</strain>
    </source>
</reference>
<dbReference type="RefSeq" id="WP_311350648.1">
    <property type="nucleotide sequence ID" value="NZ_JAVRHR010000002.1"/>
</dbReference>
<protein>
    <submittedName>
        <fullName evidence="2">Lipocalin family protein</fullName>
    </submittedName>
</protein>
<evidence type="ECO:0000259" key="1">
    <source>
        <dbReference type="Pfam" id="PF13648"/>
    </source>
</evidence>
<keyword evidence="3" id="KW-1185">Reference proteome</keyword>
<evidence type="ECO:0000313" key="3">
    <source>
        <dbReference type="Proteomes" id="UP001255246"/>
    </source>
</evidence>
<comment type="caution">
    <text evidence="2">The sequence shown here is derived from an EMBL/GenBank/DDBJ whole genome shotgun (WGS) entry which is preliminary data.</text>
</comment>
<dbReference type="InterPro" id="IPR024311">
    <property type="entry name" value="Lipocalin-like"/>
</dbReference>
<feature type="domain" description="Lipocalin-like" evidence="1">
    <location>
        <begin position="33"/>
        <end position="119"/>
    </location>
</feature>
<evidence type="ECO:0000313" key="2">
    <source>
        <dbReference type="EMBL" id="MDT0607086.1"/>
    </source>
</evidence>
<name>A0ABU3AA74_9FLAO</name>
<dbReference type="Pfam" id="PF13648">
    <property type="entry name" value="Lipocalin_4"/>
    <property type="match status" value="1"/>
</dbReference>
<dbReference type="PROSITE" id="PS51257">
    <property type="entry name" value="PROKAR_LIPOPROTEIN"/>
    <property type="match status" value="1"/>
</dbReference>